<feature type="region of interest" description="Disordered" evidence="1">
    <location>
        <begin position="110"/>
        <end position="131"/>
    </location>
</feature>
<sequence length="131" mass="14966">MARMTKTEKLAREGLMKNLVFLSQETWIPATIALEVPEAWHTLEADVDVEEPKEKVTLYLDRSVARFYRAMGKGYHARINRLLATWAQMKIAGEVELEAKLKERLGWGEKVEVPEGEETETPPETAEIPEV</sequence>
<dbReference type="OrthoDB" id="361944at2"/>
<gene>
    <name evidence="2" type="ORF">FDP25_07490</name>
</gene>
<dbReference type="RefSeq" id="WP_154150407.1">
    <property type="nucleotide sequence ID" value="NZ_SZWE01000001.1"/>
</dbReference>
<organism evidence="2 3">
    <name type="scientific">Roseovarius bejariae</name>
    <dbReference type="NCBI Taxonomy" id="2576383"/>
    <lineage>
        <taxon>Bacteria</taxon>
        <taxon>Pseudomonadati</taxon>
        <taxon>Pseudomonadota</taxon>
        <taxon>Alphaproteobacteria</taxon>
        <taxon>Rhodobacterales</taxon>
        <taxon>Roseobacteraceae</taxon>
        <taxon>Roseovarius</taxon>
    </lineage>
</organism>
<dbReference type="AlphaFoldDB" id="A0A844CKU4"/>
<feature type="compositionally biased region" description="Acidic residues" evidence="1">
    <location>
        <begin position="114"/>
        <end position="131"/>
    </location>
</feature>
<reference evidence="2 3" key="1">
    <citation type="submission" date="2019-05" db="EMBL/GenBank/DDBJ databases">
        <title>Roseovarius bejariae sp. nov., a moderately halophylic bacterium isolated from a saline soil in Rambla Salada (Murcia).</title>
        <authorList>
            <person name="Castro D.J."/>
            <person name="Gomez-Altuve A."/>
            <person name="Reina J.C."/>
            <person name="Rodriguez M."/>
            <person name="Sampedro I."/>
            <person name="Llamas I."/>
            <person name="Martinez-Checa F."/>
        </authorList>
    </citation>
    <scope>NUCLEOTIDE SEQUENCE [LARGE SCALE GENOMIC DNA]</scope>
    <source>
        <strain evidence="2 3">A21</strain>
    </source>
</reference>
<protein>
    <submittedName>
        <fullName evidence="2">BrnA antitoxin family protein</fullName>
    </submittedName>
</protein>
<dbReference type="Proteomes" id="UP000564704">
    <property type="component" value="Unassembled WGS sequence"/>
</dbReference>
<proteinExistence type="predicted"/>
<keyword evidence="3" id="KW-1185">Reference proteome</keyword>
<accession>A0A844CKU4</accession>
<evidence type="ECO:0000313" key="3">
    <source>
        <dbReference type="Proteomes" id="UP000564704"/>
    </source>
</evidence>
<dbReference type="InterPro" id="IPR025528">
    <property type="entry name" value="BrnA_antitoxin"/>
</dbReference>
<evidence type="ECO:0000313" key="2">
    <source>
        <dbReference type="EMBL" id="MRU15272.1"/>
    </source>
</evidence>
<dbReference type="EMBL" id="SZWE01000001">
    <property type="protein sequence ID" value="MRU15272.1"/>
    <property type="molecule type" value="Genomic_DNA"/>
</dbReference>
<name>A0A844CKU4_9RHOB</name>
<evidence type="ECO:0000256" key="1">
    <source>
        <dbReference type="SAM" id="MobiDB-lite"/>
    </source>
</evidence>
<comment type="caution">
    <text evidence="2">The sequence shown here is derived from an EMBL/GenBank/DDBJ whole genome shotgun (WGS) entry which is preliminary data.</text>
</comment>
<dbReference type="Pfam" id="PF14384">
    <property type="entry name" value="BrnA_antitoxin"/>
    <property type="match status" value="1"/>
</dbReference>